<keyword evidence="12" id="KW-1185">Reference proteome</keyword>
<dbReference type="AlphaFoldDB" id="A0A6L5GB93"/>
<evidence type="ECO:0000256" key="8">
    <source>
        <dbReference type="ARBA" id="ARBA00023251"/>
    </source>
</evidence>
<keyword evidence="2" id="KW-0813">Transport</keyword>
<dbReference type="EMBL" id="WIAO01000018">
    <property type="protein sequence ID" value="MQM26888.1"/>
    <property type="molecule type" value="Genomic_DNA"/>
</dbReference>
<dbReference type="PANTHER" id="PTHR42711">
    <property type="entry name" value="ABC TRANSPORTER ATP-BINDING PROTEIN"/>
    <property type="match status" value="1"/>
</dbReference>
<evidence type="ECO:0000256" key="5">
    <source>
        <dbReference type="ARBA" id="ARBA00022840"/>
    </source>
</evidence>
<evidence type="ECO:0000256" key="3">
    <source>
        <dbReference type="ARBA" id="ARBA00022475"/>
    </source>
</evidence>
<proteinExistence type="inferred from homology"/>
<comment type="similarity">
    <text evidence="9">Belongs to the ABC transporter superfamily. Drug exporter-1 (DrugE1) (TC 3.A.1.105) family.</text>
</comment>
<dbReference type="Proteomes" id="UP000477750">
    <property type="component" value="Unassembled WGS sequence"/>
</dbReference>
<comment type="subcellular location">
    <subcellularLocation>
        <location evidence="1">Cell membrane</location>
        <topology evidence="1">Peripheral membrane protein</topology>
        <orientation evidence="1">Cytoplasmic side</orientation>
    </subcellularLocation>
</comment>
<dbReference type="GO" id="GO:0005886">
    <property type="term" value="C:plasma membrane"/>
    <property type="evidence" value="ECO:0007669"/>
    <property type="project" value="UniProtKB-SubCell"/>
</dbReference>
<accession>A0A6L5GB93</accession>
<protein>
    <submittedName>
        <fullName evidence="11">ATP-binding cassette domain-containing protein</fullName>
    </submittedName>
</protein>
<feature type="domain" description="ABC transporter" evidence="10">
    <location>
        <begin position="5"/>
        <end position="236"/>
    </location>
</feature>
<sequence length="312" mass="33135">MTPIVEVNDLRKRFGKEVTALDGVDLAIPADGVFALLGPNGAGKTTLIRVLATLLKPDSGSARVAGIDVAADPEAVRAKIGLAGQYAAVDDYLTGAENLEMVGRLYGLTAREAKRRSSEILDLFGLADAASRYAKTYSGGMRRRLDLAASLVGRPALLILDEPTTGIDPANRREVWNLVERLVADGTTVLLTTQYLEEADRLADRIAVIDHGRIISEGTSDELKQRTGPAVIELDLPEADRDAAAAALGLDQVASGDLVLPAPDGYADLRAALTALDTKGLHPTGVNLRKPTLDDVFLELTDHRPAAVRAES</sequence>
<dbReference type="Gene3D" id="3.40.50.300">
    <property type="entry name" value="P-loop containing nucleotide triphosphate hydrolases"/>
    <property type="match status" value="1"/>
</dbReference>
<comment type="caution">
    <text evidence="11">The sequence shown here is derived from an EMBL/GenBank/DDBJ whole genome shotgun (WGS) entry which is preliminary data.</text>
</comment>
<dbReference type="GO" id="GO:1900753">
    <property type="term" value="P:doxorubicin transport"/>
    <property type="evidence" value="ECO:0007669"/>
    <property type="project" value="InterPro"/>
</dbReference>
<dbReference type="InterPro" id="IPR005894">
    <property type="entry name" value="DrrA"/>
</dbReference>
<dbReference type="GO" id="GO:0043215">
    <property type="term" value="P:daunorubicin transport"/>
    <property type="evidence" value="ECO:0007669"/>
    <property type="project" value="InterPro"/>
</dbReference>
<evidence type="ECO:0000256" key="6">
    <source>
        <dbReference type="ARBA" id="ARBA00022967"/>
    </source>
</evidence>
<name>A0A6L5GB93_9ACTN</name>
<evidence type="ECO:0000259" key="10">
    <source>
        <dbReference type="PROSITE" id="PS50893"/>
    </source>
</evidence>
<keyword evidence="4" id="KW-0547">Nucleotide-binding</keyword>
<keyword evidence="3" id="KW-1003">Cell membrane</keyword>
<dbReference type="InterPro" id="IPR050763">
    <property type="entry name" value="ABC_transporter_ATP-binding"/>
</dbReference>
<keyword evidence="6" id="KW-1278">Translocase</keyword>
<keyword evidence="7" id="KW-0472">Membrane</keyword>
<dbReference type="InterPro" id="IPR027417">
    <property type="entry name" value="P-loop_NTPase"/>
</dbReference>
<dbReference type="SUPFAM" id="SSF52540">
    <property type="entry name" value="P-loop containing nucleoside triphosphate hydrolases"/>
    <property type="match status" value="1"/>
</dbReference>
<keyword evidence="8" id="KW-0046">Antibiotic resistance</keyword>
<organism evidence="11 12">
    <name type="scientific">Glycomyces albidus</name>
    <dbReference type="NCBI Taxonomy" id="2656774"/>
    <lineage>
        <taxon>Bacteria</taxon>
        <taxon>Bacillati</taxon>
        <taxon>Actinomycetota</taxon>
        <taxon>Actinomycetes</taxon>
        <taxon>Glycomycetales</taxon>
        <taxon>Glycomycetaceae</taxon>
        <taxon>Glycomyces</taxon>
    </lineage>
</organism>
<dbReference type="PROSITE" id="PS00211">
    <property type="entry name" value="ABC_TRANSPORTER_1"/>
    <property type="match status" value="1"/>
</dbReference>
<dbReference type="Pfam" id="PF00005">
    <property type="entry name" value="ABC_tran"/>
    <property type="match status" value="1"/>
</dbReference>
<evidence type="ECO:0000256" key="1">
    <source>
        <dbReference type="ARBA" id="ARBA00004413"/>
    </source>
</evidence>
<dbReference type="GO" id="GO:0016887">
    <property type="term" value="F:ATP hydrolysis activity"/>
    <property type="evidence" value="ECO:0007669"/>
    <property type="project" value="InterPro"/>
</dbReference>
<evidence type="ECO:0000256" key="2">
    <source>
        <dbReference type="ARBA" id="ARBA00022448"/>
    </source>
</evidence>
<dbReference type="FunFam" id="3.40.50.300:FF:000589">
    <property type="entry name" value="ABC transporter, ATP-binding subunit"/>
    <property type="match status" value="1"/>
</dbReference>
<dbReference type="SMART" id="SM00382">
    <property type="entry name" value="AAA"/>
    <property type="match status" value="1"/>
</dbReference>
<evidence type="ECO:0000313" key="12">
    <source>
        <dbReference type="Proteomes" id="UP000477750"/>
    </source>
</evidence>
<keyword evidence="5 11" id="KW-0067">ATP-binding</keyword>
<dbReference type="InterPro" id="IPR003593">
    <property type="entry name" value="AAA+_ATPase"/>
</dbReference>
<reference evidence="11 12" key="1">
    <citation type="submission" date="2019-10" db="EMBL/GenBank/DDBJ databases">
        <title>Glycomyces albidus sp. nov., a novel actinomycete isolated from rhizosphere soil of wheat (Triticum aestivum L.).</title>
        <authorList>
            <person name="Qian L."/>
        </authorList>
    </citation>
    <scope>NUCLEOTIDE SEQUENCE [LARGE SCALE GENOMIC DNA]</scope>
    <source>
        <strain evidence="11 12">NEAU-7082</strain>
    </source>
</reference>
<dbReference type="GO" id="GO:0046677">
    <property type="term" value="P:response to antibiotic"/>
    <property type="evidence" value="ECO:0007669"/>
    <property type="project" value="UniProtKB-KW"/>
</dbReference>
<evidence type="ECO:0000256" key="4">
    <source>
        <dbReference type="ARBA" id="ARBA00022741"/>
    </source>
</evidence>
<evidence type="ECO:0000256" key="7">
    <source>
        <dbReference type="ARBA" id="ARBA00023136"/>
    </source>
</evidence>
<evidence type="ECO:0000256" key="9">
    <source>
        <dbReference type="ARBA" id="ARBA00049985"/>
    </source>
</evidence>
<dbReference type="PANTHER" id="PTHR42711:SF19">
    <property type="entry name" value="DOXORUBICIN RESISTANCE ATP-BINDING PROTEIN DRRA"/>
    <property type="match status" value="1"/>
</dbReference>
<dbReference type="GO" id="GO:0005524">
    <property type="term" value="F:ATP binding"/>
    <property type="evidence" value="ECO:0007669"/>
    <property type="project" value="UniProtKB-KW"/>
</dbReference>
<gene>
    <name evidence="11" type="ORF">GFD30_15100</name>
</gene>
<dbReference type="InterPro" id="IPR017871">
    <property type="entry name" value="ABC_transporter-like_CS"/>
</dbReference>
<dbReference type="NCBIfam" id="TIGR01188">
    <property type="entry name" value="drrA"/>
    <property type="match status" value="1"/>
</dbReference>
<dbReference type="PROSITE" id="PS50893">
    <property type="entry name" value="ABC_TRANSPORTER_2"/>
    <property type="match status" value="1"/>
</dbReference>
<dbReference type="InterPro" id="IPR003439">
    <property type="entry name" value="ABC_transporter-like_ATP-bd"/>
</dbReference>
<evidence type="ECO:0000313" key="11">
    <source>
        <dbReference type="EMBL" id="MQM26888.1"/>
    </source>
</evidence>